<accession>A0ABT1VWU1</accession>
<organism evidence="1 2">
    <name type="scientific">Rhizosaccharibacter radicis</name>
    <dbReference type="NCBI Taxonomy" id="2782605"/>
    <lineage>
        <taxon>Bacteria</taxon>
        <taxon>Pseudomonadati</taxon>
        <taxon>Pseudomonadota</taxon>
        <taxon>Alphaproteobacteria</taxon>
        <taxon>Acetobacterales</taxon>
        <taxon>Acetobacteraceae</taxon>
        <taxon>Rhizosaccharibacter</taxon>
    </lineage>
</organism>
<reference evidence="1 2" key="1">
    <citation type="submission" date="2022-06" db="EMBL/GenBank/DDBJ databases">
        <title>Rhizosaccharibacter gen. nov. sp. nov. KSS12, endophytic bacteria isolated from sugarcane.</title>
        <authorList>
            <person name="Pitiwittayakul N."/>
        </authorList>
    </citation>
    <scope>NUCLEOTIDE SEQUENCE [LARGE SCALE GENOMIC DNA]</scope>
    <source>
        <strain evidence="1 2">KSS12</strain>
    </source>
</reference>
<name>A0ABT1VWU1_9PROT</name>
<keyword evidence="2" id="KW-1185">Reference proteome</keyword>
<comment type="caution">
    <text evidence="1">The sequence shown here is derived from an EMBL/GenBank/DDBJ whole genome shotgun (WGS) entry which is preliminary data.</text>
</comment>
<sequence length="99" mass="11203">MDYMTSRRGGGVINDLHRAMQICKSSVPPDLTGDLMLQVEAAQEGIAFRIRPRLDARLKFKPRWEYVTTGTHILPPYTDTIVIPKVTVEEHDPGQEPTK</sequence>
<dbReference type="Proteomes" id="UP001524547">
    <property type="component" value="Unassembled WGS sequence"/>
</dbReference>
<dbReference type="RefSeq" id="WP_422919537.1">
    <property type="nucleotide sequence ID" value="NZ_JAMZEJ010000004.1"/>
</dbReference>
<dbReference type="EMBL" id="JAMZEJ010000004">
    <property type="protein sequence ID" value="MCQ8240803.1"/>
    <property type="molecule type" value="Genomic_DNA"/>
</dbReference>
<evidence type="ECO:0000313" key="1">
    <source>
        <dbReference type="EMBL" id="MCQ8240803.1"/>
    </source>
</evidence>
<evidence type="ECO:0000313" key="2">
    <source>
        <dbReference type="Proteomes" id="UP001524547"/>
    </source>
</evidence>
<protein>
    <submittedName>
        <fullName evidence="1">Uncharacterized protein</fullName>
    </submittedName>
</protein>
<proteinExistence type="predicted"/>
<gene>
    <name evidence="1" type="ORF">NFI88_08130</name>
</gene>